<dbReference type="Proteomes" id="UP001454036">
    <property type="component" value="Unassembled WGS sequence"/>
</dbReference>
<protein>
    <recommendedName>
        <fullName evidence="4">Gag-protease polyprotein</fullName>
    </recommendedName>
</protein>
<evidence type="ECO:0000256" key="1">
    <source>
        <dbReference type="SAM" id="MobiDB-lite"/>
    </source>
</evidence>
<evidence type="ECO:0000313" key="2">
    <source>
        <dbReference type="EMBL" id="GAA0169522.1"/>
    </source>
</evidence>
<feature type="region of interest" description="Disordered" evidence="1">
    <location>
        <begin position="69"/>
        <end position="118"/>
    </location>
</feature>
<keyword evidence="3" id="KW-1185">Reference proteome</keyword>
<sequence length="118" mass="13475">MSNEKLIRKVLRTLPKRCHSMMRSSKKNGIALKASSNDVNDEDLVETMNLLAKNFNKTLKRFNKKFMEEASETGNNRWKKPVKQGNYDAGQSDRTKGIQSKMSVQTTSRSSPRITPQL</sequence>
<dbReference type="AlphaFoldDB" id="A0AAV3QZE0"/>
<evidence type="ECO:0000313" key="3">
    <source>
        <dbReference type="Proteomes" id="UP001454036"/>
    </source>
</evidence>
<reference evidence="2 3" key="1">
    <citation type="submission" date="2024-01" db="EMBL/GenBank/DDBJ databases">
        <title>The complete chloroplast genome sequence of Lithospermum erythrorhizon: insights into the phylogenetic relationship among Boraginaceae species and the maternal lineages of purple gromwells.</title>
        <authorList>
            <person name="Okada T."/>
            <person name="Watanabe K."/>
        </authorList>
    </citation>
    <scope>NUCLEOTIDE SEQUENCE [LARGE SCALE GENOMIC DNA]</scope>
</reference>
<gene>
    <name evidence="2" type="ORF">LIER_23987</name>
</gene>
<proteinExistence type="predicted"/>
<comment type="caution">
    <text evidence="2">The sequence shown here is derived from an EMBL/GenBank/DDBJ whole genome shotgun (WGS) entry which is preliminary data.</text>
</comment>
<feature type="compositionally biased region" description="Polar residues" evidence="1">
    <location>
        <begin position="97"/>
        <end position="118"/>
    </location>
</feature>
<evidence type="ECO:0008006" key="4">
    <source>
        <dbReference type="Google" id="ProtNLM"/>
    </source>
</evidence>
<name>A0AAV3QZE0_LITER</name>
<organism evidence="2 3">
    <name type="scientific">Lithospermum erythrorhizon</name>
    <name type="common">Purple gromwell</name>
    <name type="synonym">Lithospermum officinale var. erythrorhizon</name>
    <dbReference type="NCBI Taxonomy" id="34254"/>
    <lineage>
        <taxon>Eukaryota</taxon>
        <taxon>Viridiplantae</taxon>
        <taxon>Streptophyta</taxon>
        <taxon>Embryophyta</taxon>
        <taxon>Tracheophyta</taxon>
        <taxon>Spermatophyta</taxon>
        <taxon>Magnoliopsida</taxon>
        <taxon>eudicotyledons</taxon>
        <taxon>Gunneridae</taxon>
        <taxon>Pentapetalae</taxon>
        <taxon>asterids</taxon>
        <taxon>lamiids</taxon>
        <taxon>Boraginales</taxon>
        <taxon>Boraginaceae</taxon>
        <taxon>Boraginoideae</taxon>
        <taxon>Lithospermeae</taxon>
        <taxon>Lithospermum</taxon>
    </lineage>
</organism>
<dbReference type="EMBL" id="BAABME010006875">
    <property type="protein sequence ID" value="GAA0169522.1"/>
    <property type="molecule type" value="Genomic_DNA"/>
</dbReference>
<accession>A0AAV3QZE0</accession>